<feature type="domain" description="Thiolase C-terminal" evidence="9">
    <location>
        <begin position="270"/>
        <end position="396"/>
    </location>
</feature>
<dbReference type="InterPro" id="IPR020616">
    <property type="entry name" value="Thiolase_N"/>
</dbReference>
<dbReference type="RefSeq" id="WP_187304248.1">
    <property type="nucleotide sequence ID" value="NZ_JACRYT010000026.1"/>
</dbReference>
<evidence type="ECO:0000256" key="2">
    <source>
        <dbReference type="ARBA" id="ARBA00012705"/>
    </source>
</evidence>
<dbReference type="InterPro" id="IPR016039">
    <property type="entry name" value="Thiolase-like"/>
</dbReference>
<dbReference type="PIRSF" id="PIRSF000429">
    <property type="entry name" value="Ac-CoA_Ac_transf"/>
    <property type="match status" value="1"/>
</dbReference>
<name>A0A923NQ23_9FIRM</name>
<feature type="active site" description="Proton acceptor" evidence="6">
    <location>
        <position position="354"/>
    </location>
</feature>
<keyword evidence="11" id="KW-1185">Reference proteome</keyword>
<comment type="similarity">
    <text evidence="1 7">Belongs to the thiolase-like superfamily. Thiolase family.</text>
</comment>
<dbReference type="Gene3D" id="3.40.47.10">
    <property type="match status" value="1"/>
</dbReference>
<dbReference type="PANTHER" id="PTHR18919:SF107">
    <property type="entry name" value="ACETYL-COA ACETYLTRANSFERASE, CYTOSOLIC"/>
    <property type="match status" value="1"/>
</dbReference>
<dbReference type="SUPFAM" id="SSF53901">
    <property type="entry name" value="Thiolase-like"/>
    <property type="match status" value="2"/>
</dbReference>
<evidence type="ECO:0000259" key="8">
    <source>
        <dbReference type="Pfam" id="PF00108"/>
    </source>
</evidence>
<feature type="active site" description="Proton acceptor" evidence="6">
    <location>
        <position position="384"/>
    </location>
</feature>
<proteinExistence type="inferred from homology"/>
<evidence type="ECO:0000313" key="10">
    <source>
        <dbReference type="EMBL" id="MBC6681152.1"/>
    </source>
</evidence>
<dbReference type="PANTHER" id="PTHR18919">
    <property type="entry name" value="ACETYL-COA C-ACYLTRANSFERASE"/>
    <property type="match status" value="1"/>
</dbReference>
<comment type="caution">
    <text evidence="10">The sequence shown here is derived from an EMBL/GenBank/DDBJ whole genome shotgun (WGS) entry which is preliminary data.</text>
</comment>
<dbReference type="Pfam" id="PF00108">
    <property type="entry name" value="Thiolase_N"/>
    <property type="match status" value="1"/>
</dbReference>
<dbReference type="PROSITE" id="PS00737">
    <property type="entry name" value="THIOLASE_2"/>
    <property type="match status" value="1"/>
</dbReference>
<evidence type="ECO:0000256" key="3">
    <source>
        <dbReference type="ARBA" id="ARBA00022679"/>
    </source>
</evidence>
<evidence type="ECO:0000256" key="1">
    <source>
        <dbReference type="ARBA" id="ARBA00010982"/>
    </source>
</evidence>
<dbReference type="GO" id="GO:0006635">
    <property type="term" value="P:fatty acid beta-oxidation"/>
    <property type="evidence" value="ECO:0007669"/>
    <property type="project" value="TreeGrafter"/>
</dbReference>
<reference evidence="10" key="1">
    <citation type="submission" date="2020-08" db="EMBL/GenBank/DDBJ databases">
        <title>Genome public.</title>
        <authorList>
            <person name="Liu C."/>
            <person name="Sun Q."/>
        </authorList>
    </citation>
    <scope>NUCLEOTIDE SEQUENCE</scope>
    <source>
        <strain evidence="10">BX12</strain>
    </source>
</reference>
<dbReference type="InterPro" id="IPR020613">
    <property type="entry name" value="Thiolase_CS"/>
</dbReference>
<dbReference type="NCBIfam" id="TIGR01930">
    <property type="entry name" value="AcCoA-C-Actrans"/>
    <property type="match status" value="1"/>
</dbReference>
<evidence type="ECO:0000256" key="5">
    <source>
        <dbReference type="ARBA" id="ARBA00030755"/>
    </source>
</evidence>
<dbReference type="EC" id="2.3.1.9" evidence="2"/>
<evidence type="ECO:0000256" key="6">
    <source>
        <dbReference type="PIRSR" id="PIRSR000429-1"/>
    </source>
</evidence>
<evidence type="ECO:0000256" key="7">
    <source>
        <dbReference type="RuleBase" id="RU003557"/>
    </source>
</evidence>
<dbReference type="GO" id="GO:0003985">
    <property type="term" value="F:acetyl-CoA C-acetyltransferase activity"/>
    <property type="evidence" value="ECO:0007669"/>
    <property type="project" value="UniProtKB-EC"/>
</dbReference>
<dbReference type="AlphaFoldDB" id="A0A923NQ23"/>
<feature type="domain" description="Thiolase N-terminal" evidence="8">
    <location>
        <begin position="5"/>
        <end position="262"/>
    </location>
</feature>
<organism evidence="10 11">
    <name type="scientific">Zhenpiania hominis</name>
    <dbReference type="NCBI Taxonomy" id="2763644"/>
    <lineage>
        <taxon>Bacteria</taxon>
        <taxon>Bacillati</taxon>
        <taxon>Bacillota</taxon>
        <taxon>Clostridia</taxon>
        <taxon>Peptostreptococcales</taxon>
        <taxon>Anaerovoracaceae</taxon>
        <taxon>Zhenpiania</taxon>
    </lineage>
</organism>
<dbReference type="InterPro" id="IPR020617">
    <property type="entry name" value="Thiolase_C"/>
</dbReference>
<evidence type="ECO:0000259" key="9">
    <source>
        <dbReference type="Pfam" id="PF02803"/>
    </source>
</evidence>
<feature type="active site" description="Acyl-thioester intermediate" evidence="6">
    <location>
        <position position="90"/>
    </location>
</feature>
<evidence type="ECO:0000256" key="4">
    <source>
        <dbReference type="ARBA" id="ARBA00023315"/>
    </source>
</evidence>
<sequence>MAREVVIIDGMRTAFGRMGGALRPYTPVQLAGMTIKGLCEKTGILERGNVDAVFAGSASGDLNTHNFARYASLLAGLPYETSATFIEMQCGSSIACINNAALQIQAGLIDTAVCGGAEAHSQTYYKYSTAVEPYKGIAPSAAPLRLAPTDEDDLSMIEISDLMAEKWGITREACDEFALRSQTRAAAAIEKGYFKEEILPVEVKYSRKGETVIVDADEHPRKNTNMEGLAKLRPVMEGGVTTAGNASGRNDGAAFVLMMSREKAEELGYRPMAKWITGLDVGVDPKLMGIGPAYSNCKILKREGLSLDDIDVYECNEAFAAQNLSVIRQMENMTGKKIDMENWNPNGGAIAFGHPNGASGARVCIFTMKELERRGGKYGMFSSCCGGGLGISTLIENLR</sequence>
<protein>
    <recommendedName>
        <fullName evidence="2">acetyl-CoA C-acetyltransferase</fullName>
        <ecNumber evidence="2">2.3.1.9</ecNumber>
    </recommendedName>
    <alternativeName>
        <fullName evidence="5">Acetoacetyl-CoA thiolase</fullName>
    </alternativeName>
</protein>
<keyword evidence="3 7" id="KW-0808">Transferase</keyword>
<evidence type="ECO:0000313" key="11">
    <source>
        <dbReference type="Proteomes" id="UP000602647"/>
    </source>
</evidence>
<gene>
    <name evidence="10" type="ORF">H9L42_15120</name>
</gene>
<dbReference type="EMBL" id="JACRYT010000026">
    <property type="protein sequence ID" value="MBC6681152.1"/>
    <property type="molecule type" value="Genomic_DNA"/>
</dbReference>
<dbReference type="CDD" id="cd00751">
    <property type="entry name" value="thiolase"/>
    <property type="match status" value="1"/>
</dbReference>
<keyword evidence="4 7" id="KW-0012">Acyltransferase</keyword>
<dbReference type="InterPro" id="IPR002155">
    <property type="entry name" value="Thiolase"/>
</dbReference>
<dbReference type="Proteomes" id="UP000602647">
    <property type="component" value="Unassembled WGS sequence"/>
</dbReference>
<dbReference type="Pfam" id="PF02803">
    <property type="entry name" value="Thiolase_C"/>
    <property type="match status" value="1"/>
</dbReference>
<accession>A0A923NQ23</accession>